<protein>
    <submittedName>
        <fullName evidence="1">Uncharacterized protein</fullName>
    </submittedName>
</protein>
<reference evidence="2" key="1">
    <citation type="journal article" date="2022" name="Mol. Ecol. Resour.">
        <title>The genomes of chicory, endive, great burdock and yacon provide insights into Asteraceae palaeo-polyploidization history and plant inulin production.</title>
        <authorList>
            <person name="Fan W."/>
            <person name="Wang S."/>
            <person name="Wang H."/>
            <person name="Wang A."/>
            <person name="Jiang F."/>
            <person name="Liu H."/>
            <person name="Zhao H."/>
            <person name="Xu D."/>
            <person name="Zhang Y."/>
        </authorList>
    </citation>
    <scope>NUCLEOTIDE SEQUENCE [LARGE SCALE GENOMIC DNA]</scope>
    <source>
        <strain evidence="2">cv. Punajuju</strain>
    </source>
</reference>
<gene>
    <name evidence="1" type="ORF">L2E82_27446</name>
</gene>
<comment type="caution">
    <text evidence="1">The sequence shown here is derived from an EMBL/GenBank/DDBJ whole genome shotgun (WGS) entry which is preliminary data.</text>
</comment>
<dbReference type="Proteomes" id="UP001055811">
    <property type="component" value="Linkage Group LG05"/>
</dbReference>
<dbReference type="EMBL" id="CM042013">
    <property type="protein sequence ID" value="KAI3737443.1"/>
    <property type="molecule type" value="Genomic_DNA"/>
</dbReference>
<reference evidence="1 2" key="2">
    <citation type="journal article" date="2022" name="Mol. Ecol. Resour.">
        <title>The genomes of chicory, endive, great burdock and yacon provide insights into Asteraceae paleo-polyploidization history and plant inulin production.</title>
        <authorList>
            <person name="Fan W."/>
            <person name="Wang S."/>
            <person name="Wang H."/>
            <person name="Wang A."/>
            <person name="Jiang F."/>
            <person name="Liu H."/>
            <person name="Zhao H."/>
            <person name="Xu D."/>
            <person name="Zhang Y."/>
        </authorList>
    </citation>
    <scope>NUCLEOTIDE SEQUENCE [LARGE SCALE GENOMIC DNA]</scope>
    <source>
        <strain evidence="2">cv. Punajuju</strain>
        <tissue evidence="1">Leaves</tissue>
    </source>
</reference>
<name>A0ACB9CTE0_CICIN</name>
<evidence type="ECO:0000313" key="2">
    <source>
        <dbReference type="Proteomes" id="UP001055811"/>
    </source>
</evidence>
<sequence length="155" mass="16873">MEEGDRGGSSGASSSSSSVSLYGGGRQRSEVELKPGETTIVLWKKLMKDANKAASNSLRPHIPAPPMPHKVKNMVHKGEEVVIVTYLLHLHEKLAIAVLKAMRGHSLQETKKDGRFHVHTKMYLDGALLKELSVVHPSMACKTLKAVIPQVNTSS</sequence>
<evidence type="ECO:0000313" key="1">
    <source>
        <dbReference type="EMBL" id="KAI3737443.1"/>
    </source>
</evidence>
<proteinExistence type="predicted"/>
<accession>A0ACB9CTE0</accession>
<organism evidence="1 2">
    <name type="scientific">Cichorium intybus</name>
    <name type="common">Chicory</name>
    <dbReference type="NCBI Taxonomy" id="13427"/>
    <lineage>
        <taxon>Eukaryota</taxon>
        <taxon>Viridiplantae</taxon>
        <taxon>Streptophyta</taxon>
        <taxon>Embryophyta</taxon>
        <taxon>Tracheophyta</taxon>
        <taxon>Spermatophyta</taxon>
        <taxon>Magnoliopsida</taxon>
        <taxon>eudicotyledons</taxon>
        <taxon>Gunneridae</taxon>
        <taxon>Pentapetalae</taxon>
        <taxon>asterids</taxon>
        <taxon>campanulids</taxon>
        <taxon>Asterales</taxon>
        <taxon>Asteraceae</taxon>
        <taxon>Cichorioideae</taxon>
        <taxon>Cichorieae</taxon>
        <taxon>Cichoriinae</taxon>
        <taxon>Cichorium</taxon>
    </lineage>
</organism>
<keyword evidence="2" id="KW-1185">Reference proteome</keyword>